<organism evidence="2 3">
    <name type="scientific">Nannochloropsis gaditana</name>
    <dbReference type="NCBI Taxonomy" id="72520"/>
    <lineage>
        <taxon>Eukaryota</taxon>
        <taxon>Sar</taxon>
        <taxon>Stramenopiles</taxon>
        <taxon>Ochrophyta</taxon>
        <taxon>Eustigmatophyceae</taxon>
        <taxon>Eustigmatales</taxon>
        <taxon>Monodopsidaceae</taxon>
        <taxon>Nannochloropsis</taxon>
    </lineage>
</organism>
<evidence type="ECO:0000313" key="3">
    <source>
        <dbReference type="Proteomes" id="UP000019335"/>
    </source>
</evidence>
<feature type="compositionally biased region" description="Basic and acidic residues" evidence="1">
    <location>
        <begin position="111"/>
        <end position="120"/>
    </location>
</feature>
<dbReference type="AlphaFoldDB" id="W7TR42"/>
<accession>W7TR42</accession>
<feature type="region of interest" description="Disordered" evidence="1">
    <location>
        <begin position="1"/>
        <end position="80"/>
    </location>
</feature>
<name>W7TR42_9STRA</name>
<feature type="compositionally biased region" description="Low complexity" evidence="1">
    <location>
        <begin position="39"/>
        <end position="63"/>
    </location>
</feature>
<dbReference type="Proteomes" id="UP000019335">
    <property type="component" value="Chromosome 19"/>
</dbReference>
<feature type="region of interest" description="Disordered" evidence="1">
    <location>
        <begin position="238"/>
        <end position="268"/>
    </location>
</feature>
<feature type="compositionally biased region" description="Polar residues" evidence="1">
    <location>
        <begin position="71"/>
        <end position="80"/>
    </location>
</feature>
<dbReference type="OrthoDB" id="8062037at2759"/>
<proteinExistence type="predicted"/>
<keyword evidence="3" id="KW-1185">Reference proteome</keyword>
<gene>
    <name evidence="2" type="ORF">Naga_101300g1</name>
</gene>
<evidence type="ECO:0000313" key="2">
    <source>
        <dbReference type="EMBL" id="EWM22926.1"/>
    </source>
</evidence>
<comment type="caution">
    <text evidence="2">The sequence shown here is derived from an EMBL/GenBank/DDBJ whole genome shotgun (WGS) entry which is preliminary data.</text>
</comment>
<dbReference type="EMBL" id="AZIL01001991">
    <property type="protein sequence ID" value="EWM22926.1"/>
    <property type="molecule type" value="Genomic_DNA"/>
</dbReference>
<feature type="compositionally biased region" description="Pro residues" evidence="1">
    <location>
        <begin position="238"/>
        <end position="252"/>
    </location>
</feature>
<sequence>HGRGLAAAPVPPPPKDRYGSPGNGPGNGPDPRRPPSSPRSPRSASRRSPLQDLGPDPPRGLLRPGREAASNGCNGRNGSESIALAPYLSAPRSRLDVLPSGLTRGPSTGLDGKKSPREGVEETVLVTVTNRRATVPNGRPRSRLGNPAGREEEGGAGEEGERVEEGGGSSSSFASSFVASLASAVSDDLVSLANGWPATALEKRKFEIQNVASFPVRRQRQLLDEGLLVIVRNFLEGPLPPSRPPPLPPTRSPRPASRGPGRDTGIFPPPLRPPLHLINLFLKLLLILPIQHRDLTASELPQAVLRVMMEGGGRAGAREGGKMGGRQGAWRNGCWKPGAGL</sequence>
<feature type="region of interest" description="Disordered" evidence="1">
    <location>
        <begin position="96"/>
        <end position="170"/>
    </location>
</feature>
<feature type="non-terminal residue" evidence="2">
    <location>
        <position position="1"/>
    </location>
</feature>
<feature type="compositionally biased region" description="Basic and acidic residues" evidence="1">
    <location>
        <begin position="149"/>
        <end position="165"/>
    </location>
</feature>
<protein>
    <submittedName>
        <fullName evidence="2">Uncharacterized protein</fullName>
    </submittedName>
</protein>
<reference evidence="2 3" key="1">
    <citation type="journal article" date="2014" name="Mol. Plant">
        <title>Chromosome Scale Genome Assembly and Transcriptome Profiling of Nannochloropsis gaditana in Nitrogen Depletion.</title>
        <authorList>
            <person name="Corteggiani Carpinelli E."/>
            <person name="Telatin A."/>
            <person name="Vitulo N."/>
            <person name="Forcato C."/>
            <person name="D'Angelo M."/>
            <person name="Schiavon R."/>
            <person name="Vezzi A."/>
            <person name="Giacometti G.M."/>
            <person name="Morosinotto T."/>
            <person name="Valle G."/>
        </authorList>
    </citation>
    <scope>NUCLEOTIDE SEQUENCE [LARGE SCALE GENOMIC DNA]</scope>
    <source>
        <strain evidence="2 3">B-31</strain>
    </source>
</reference>
<evidence type="ECO:0000256" key="1">
    <source>
        <dbReference type="SAM" id="MobiDB-lite"/>
    </source>
</evidence>